<organism evidence="1 2">
    <name type="scientific">Paracoccus zhejiangensis</name>
    <dbReference type="NCBI Taxonomy" id="1077935"/>
    <lineage>
        <taxon>Bacteria</taxon>
        <taxon>Pseudomonadati</taxon>
        <taxon>Pseudomonadota</taxon>
        <taxon>Alphaproteobacteria</taxon>
        <taxon>Rhodobacterales</taxon>
        <taxon>Paracoccaceae</taxon>
        <taxon>Paracoccus</taxon>
    </lineage>
</organism>
<dbReference type="Gene3D" id="3.20.20.150">
    <property type="entry name" value="Divalent-metal-dependent TIM barrel enzymes"/>
    <property type="match status" value="1"/>
</dbReference>
<proteinExistence type="predicted"/>
<reference evidence="1 2" key="1">
    <citation type="journal article" date="2013" name="Antonie Van Leeuwenhoek">
        <title>Paracoccus zhejiangensis sp. nov., isolated from activated sludge in wastewater-treatment system.</title>
        <authorList>
            <person name="Wu Z.G."/>
            <person name="Zhang D.F."/>
            <person name="Liu Y.L."/>
            <person name="Wang F."/>
            <person name="Jiang X."/>
            <person name="Li C."/>
            <person name="Li S.P."/>
            <person name="Hong Q."/>
            <person name="Li W.J."/>
        </authorList>
    </citation>
    <scope>NUCLEOTIDE SEQUENCE [LARGE SCALE GENOMIC DNA]</scope>
    <source>
        <strain evidence="1 2">J6</strain>
    </source>
</reference>
<protein>
    <recommendedName>
        <fullName evidence="3">DUF692 domain-containing protein</fullName>
    </recommendedName>
</protein>
<dbReference type="InterPro" id="IPR036237">
    <property type="entry name" value="Xyl_isomerase-like_sf"/>
</dbReference>
<dbReference type="RefSeq" id="WP_101753771.1">
    <property type="nucleotide sequence ID" value="NZ_CP025430.1"/>
</dbReference>
<dbReference type="KEGG" id="pzh:CX676_17875"/>
<name>A0A2H5F2M4_9RHOB</name>
<gene>
    <name evidence="1" type="ORF">CX676_17875</name>
</gene>
<dbReference type="Pfam" id="PF05114">
    <property type="entry name" value="MbnB_TglH_ChrH"/>
    <property type="match status" value="1"/>
</dbReference>
<evidence type="ECO:0008006" key="3">
    <source>
        <dbReference type="Google" id="ProtNLM"/>
    </source>
</evidence>
<dbReference type="PANTHER" id="PTHR42194:SF1">
    <property type="entry name" value="UPF0276 PROTEIN HI_1600"/>
    <property type="match status" value="1"/>
</dbReference>
<sequence>MAAFQAPKLGIGMIFSTALKPFLQRRPTALDVLEIEPQTLWLADDPFDGPFYEFTPAFDMLAELPQKKLVHSVGMPIGGTRRPHPAQLSLLRRVAERLDSPWVSEHLSIAGTPHKAAGFLLPPLQTDEGVQIAARNIRAFAGGVGRPVAIETGVAYFARKAFEMPDGEFVARICEETGCGILLDLHNLYCNERNGRIRMQDFLAQIPLDRVWEIHLAGGQEMDGYWLDSHSGEMPVDLAAFSREVVQSLPNLGALNFEIYDTFLERMAPEELDDTVNELREIWDRAGISRSDAPPAALVPRPATPGPASADWEDGATRAVWQADPEQHPWPDDAKALRLYAKLARSFRGSILVRAMPRTLRYLLLRDGNSTETLLGRFHTARDPRLFTPLEAESFADYLIGEGEDDPWLLALLGYDLAFLRIVRQGKAQLVRFPGDPTTLFEALAVARLPANLPDGPEWEVELLPDGFTLADFTSDAAAL</sequence>
<evidence type="ECO:0000313" key="1">
    <source>
        <dbReference type="EMBL" id="AUH65798.1"/>
    </source>
</evidence>
<keyword evidence="2" id="KW-1185">Reference proteome</keyword>
<dbReference type="OrthoDB" id="9763101at2"/>
<evidence type="ECO:0000313" key="2">
    <source>
        <dbReference type="Proteomes" id="UP000234530"/>
    </source>
</evidence>
<dbReference type="InterPro" id="IPR007801">
    <property type="entry name" value="MbnB/TglH/ChrH"/>
</dbReference>
<dbReference type="EMBL" id="CP025430">
    <property type="protein sequence ID" value="AUH65798.1"/>
    <property type="molecule type" value="Genomic_DNA"/>
</dbReference>
<accession>A0A2H5F2M4</accession>
<dbReference type="AlphaFoldDB" id="A0A2H5F2M4"/>
<dbReference type="SUPFAM" id="SSF51658">
    <property type="entry name" value="Xylose isomerase-like"/>
    <property type="match status" value="1"/>
</dbReference>
<dbReference type="Proteomes" id="UP000234530">
    <property type="component" value="Chromosome"/>
</dbReference>
<dbReference type="PANTHER" id="PTHR42194">
    <property type="entry name" value="UPF0276 PROTEIN HI_1600"/>
    <property type="match status" value="1"/>
</dbReference>